<dbReference type="PANTHER" id="PTHR11010:SF78">
    <property type="entry name" value="LYSOSOMAL PRO-X CARBOXYPEPTIDASE"/>
    <property type="match status" value="1"/>
</dbReference>
<dbReference type="AlphaFoldDB" id="A0A834ZFV3"/>
<dbReference type="Gene3D" id="3.40.50.1820">
    <property type="entry name" value="alpha/beta hydrolase"/>
    <property type="match status" value="1"/>
</dbReference>
<organism evidence="6 7">
    <name type="scientific">Tetracentron sinense</name>
    <name type="common">Spur-leaf</name>
    <dbReference type="NCBI Taxonomy" id="13715"/>
    <lineage>
        <taxon>Eukaryota</taxon>
        <taxon>Viridiplantae</taxon>
        <taxon>Streptophyta</taxon>
        <taxon>Embryophyta</taxon>
        <taxon>Tracheophyta</taxon>
        <taxon>Spermatophyta</taxon>
        <taxon>Magnoliopsida</taxon>
        <taxon>Trochodendrales</taxon>
        <taxon>Trochodendraceae</taxon>
        <taxon>Tetracentron</taxon>
    </lineage>
</organism>
<dbReference type="Gene3D" id="1.20.120.980">
    <property type="entry name" value="Serine carboxypeptidase S28, SKS domain"/>
    <property type="match status" value="1"/>
</dbReference>
<sequence length="508" mass="57924">MYPSFRYRETQKEMGSFNGVSSVLLLSWLLVLLLCTEECLSRIPSLLGRPRGRYGRTHRHPSLSPSTLKDFQTLYYDQTLDHFNYRPESYTTFRQKYVVNSKYWNGSNNSSPIFVYIVGEWDLTEGDYTNIVADIAPQYQALLVYIEHRYYGESLPFGSRKEAYRNASNFGYLSIDQALADLAEIITYLRKNYSAEHCPVIVYGGSYAGMLASWFRLKYPHIAMGAWASSAPILDFSDINPRDEYNTIVTKDFREASEDCYNTIKESWAIIDKIGSHPKGLKYLSKKFKTCSRLNTSEDLRDFLCYTFEEAAQYDAPPDYPVNTICNAIDGLPPGTEFLTRIFAGINATLSLGCYNTTPETDASLKMDPWTWQACTELMGSNGQSTNVTMFPQNYRPYISADQCMSLFGIPERPHWLVTEFGGQDIKLILKRFGSNIIFSNGLRDPYSVGGVLEDISDSIVAIKTTQGSHCLDMYSLSPNDPDWLASQKKKILHIIEGWMKEYHAVWT</sequence>
<dbReference type="EMBL" id="JABCRI010000007">
    <property type="protein sequence ID" value="KAF8403131.1"/>
    <property type="molecule type" value="Genomic_DNA"/>
</dbReference>
<proteinExistence type="inferred from homology"/>
<comment type="caution">
    <text evidence="6">The sequence shown here is derived from an EMBL/GenBank/DDBJ whole genome shotgun (WGS) entry which is preliminary data.</text>
</comment>
<dbReference type="GO" id="GO:0070008">
    <property type="term" value="F:serine-type exopeptidase activity"/>
    <property type="evidence" value="ECO:0007669"/>
    <property type="project" value="InterPro"/>
</dbReference>
<keyword evidence="3" id="KW-0732">Signal</keyword>
<dbReference type="OrthoDB" id="2130629at2759"/>
<dbReference type="InterPro" id="IPR008758">
    <property type="entry name" value="Peptidase_S28"/>
</dbReference>
<reference evidence="6 7" key="1">
    <citation type="submission" date="2020-04" db="EMBL/GenBank/DDBJ databases">
        <title>Plant Genome Project.</title>
        <authorList>
            <person name="Zhang R.-G."/>
        </authorList>
    </citation>
    <scope>NUCLEOTIDE SEQUENCE [LARGE SCALE GENOMIC DNA]</scope>
    <source>
        <strain evidence="6">YNK0</strain>
        <tissue evidence="6">Leaf</tissue>
    </source>
</reference>
<dbReference type="InterPro" id="IPR029058">
    <property type="entry name" value="AB_hydrolase_fold"/>
</dbReference>
<keyword evidence="5" id="KW-0325">Glycoprotein</keyword>
<protein>
    <recommendedName>
        <fullName evidence="8">Lysosomal Pro-X carboxypeptidase</fullName>
    </recommendedName>
</protein>
<dbReference type="PANTHER" id="PTHR11010">
    <property type="entry name" value="PROTEASE S28 PRO-X CARBOXYPEPTIDASE-RELATED"/>
    <property type="match status" value="1"/>
</dbReference>
<accession>A0A834ZFV3</accession>
<dbReference type="SUPFAM" id="SSF53474">
    <property type="entry name" value="alpha/beta-Hydrolases"/>
    <property type="match status" value="1"/>
</dbReference>
<name>A0A834ZFV3_TETSI</name>
<keyword evidence="2" id="KW-0645">Protease</keyword>
<evidence type="ECO:0000256" key="2">
    <source>
        <dbReference type="ARBA" id="ARBA00022670"/>
    </source>
</evidence>
<dbReference type="GO" id="GO:0008239">
    <property type="term" value="F:dipeptidyl-peptidase activity"/>
    <property type="evidence" value="ECO:0007669"/>
    <property type="project" value="TreeGrafter"/>
</dbReference>
<keyword evidence="7" id="KW-1185">Reference proteome</keyword>
<dbReference type="GO" id="GO:0006508">
    <property type="term" value="P:proteolysis"/>
    <property type="evidence" value="ECO:0007669"/>
    <property type="project" value="UniProtKB-KW"/>
</dbReference>
<dbReference type="Pfam" id="PF05577">
    <property type="entry name" value="Peptidase_S28"/>
    <property type="match status" value="1"/>
</dbReference>
<dbReference type="InterPro" id="IPR042269">
    <property type="entry name" value="Ser_carbopepase_S28_SKS"/>
</dbReference>
<evidence type="ECO:0000256" key="4">
    <source>
        <dbReference type="ARBA" id="ARBA00022801"/>
    </source>
</evidence>
<dbReference type="Proteomes" id="UP000655225">
    <property type="component" value="Unassembled WGS sequence"/>
</dbReference>
<gene>
    <name evidence="6" type="ORF">HHK36_011228</name>
</gene>
<comment type="similarity">
    <text evidence="1">Belongs to the peptidase S28 family.</text>
</comment>
<evidence type="ECO:0008006" key="8">
    <source>
        <dbReference type="Google" id="ProtNLM"/>
    </source>
</evidence>
<evidence type="ECO:0000256" key="3">
    <source>
        <dbReference type="ARBA" id="ARBA00022729"/>
    </source>
</evidence>
<keyword evidence="4" id="KW-0378">Hydrolase</keyword>
<evidence type="ECO:0000313" key="6">
    <source>
        <dbReference type="EMBL" id="KAF8403131.1"/>
    </source>
</evidence>
<evidence type="ECO:0000313" key="7">
    <source>
        <dbReference type="Proteomes" id="UP000655225"/>
    </source>
</evidence>
<evidence type="ECO:0000256" key="1">
    <source>
        <dbReference type="ARBA" id="ARBA00011079"/>
    </source>
</evidence>
<evidence type="ECO:0000256" key="5">
    <source>
        <dbReference type="ARBA" id="ARBA00023180"/>
    </source>
</evidence>